<evidence type="ECO:0000313" key="5">
    <source>
        <dbReference type="EMBL" id="MCP2727276.1"/>
    </source>
</evidence>
<dbReference type="CDD" id="cd07302">
    <property type="entry name" value="CHD"/>
    <property type="match status" value="1"/>
</dbReference>
<feature type="domain" description="Response regulatory" evidence="3">
    <location>
        <begin position="7"/>
        <end position="123"/>
    </location>
</feature>
<protein>
    <submittedName>
        <fullName evidence="5">Response regulator</fullName>
    </submittedName>
</protein>
<feature type="modified residue" description="4-aspartylphosphate" evidence="2">
    <location>
        <position position="56"/>
    </location>
</feature>
<dbReference type="SUPFAM" id="SSF55073">
    <property type="entry name" value="Nucleotide cyclase"/>
    <property type="match status" value="1"/>
</dbReference>
<dbReference type="RefSeq" id="WP_254010092.1">
    <property type="nucleotide sequence ID" value="NZ_JAMZMM010000010.1"/>
</dbReference>
<keyword evidence="2" id="KW-0597">Phosphoprotein</keyword>
<dbReference type="InterPro" id="IPR001789">
    <property type="entry name" value="Sig_transdc_resp-reg_receiver"/>
</dbReference>
<dbReference type="Pfam" id="PF00211">
    <property type="entry name" value="Guanylate_cyc"/>
    <property type="match status" value="1"/>
</dbReference>
<sequence>MSNSQARILIVDDEENNLFLLEELLLSEDYIPVSASSGIDALAIAEESIPDLILLDVMMPELDGFEVCQRLREDAKLQTIPVIFLTALDDDQSRLRGLEMMGDDYLTKPINSQLLLTKIASLLRLANLRSQKSIQQVTAAWEVNDYISEKFRLFVPDQYLERIAPKGVESIQLGNAREEEITVLFCDIRGFTTITESQSLKETFKWLNGFFTQMSQAVTANHGFIDKFLGDAVLAIFDRTKNHAADAINAALTMEERLIGFNRDRTQYNLELPLKIGIGIHTGMGLIGTVGSDQRMDSTVIGDVVNTAARLEELTKNYKCSILASDTTINHITSSDWLPQNPNRCSSPLPPQSFKSRWLDRVIPRGKQKALDIYEIIGISTQVPDVSPSPS</sequence>
<dbReference type="SMART" id="SM00044">
    <property type="entry name" value="CYCc"/>
    <property type="match status" value="1"/>
</dbReference>
<dbReference type="InterPro" id="IPR050697">
    <property type="entry name" value="Adenylyl/Guanylyl_Cyclase_3/4"/>
</dbReference>
<comment type="similarity">
    <text evidence="1">Belongs to the adenylyl cyclase class-3 family.</text>
</comment>
<comment type="caution">
    <text evidence="5">The sequence shown here is derived from an EMBL/GenBank/DDBJ whole genome shotgun (WGS) entry which is preliminary data.</text>
</comment>
<dbReference type="PANTHER" id="PTHR43081:SF1">
    <property type="entry name" value="ADENYLATE CYCLASE, TERMINAL-DIFFERENTIATION SPECIFIC"/>
    <property type="match status" value="1"/>
</dbReference>
<evidence type="ECO:0000259" key="4">
    <source>
        <dbReference type="PROSITE" id="PS50125"/>
    </source>
</evidence>
<evidence type="ECO:0000256" key="1">
    <source>
        <dbReference type="ARBA" id="ARBA00005381"/>
    </source>
</evidence>
<dbReference type="InterPro" id="IPR029787">
    <property type="entry name" value="Nucleotide_cyclase"/>
</dbReference>
<dbReference type="Gene3D" id="3.30.70.1230">
    <property type="entry name" value="Nucleotide cyclase"/>
    <property type="match status" value="1"/>
</dbReference>
<dbReference type="AlphaFoldDB" id="A0AAE3KL46"/>
<dbReference type="PROSITE" id="PS50125">
    <property type="entry name" value="GUANYLATE_CYCLASE_2"/>
    <property type="match status" value="1"/>
</dbReference>
<organism evidence="5 6">
    <name type="scientific">Limnofasciculus baicalensis BBK-W-15</name>
    <dbReference type="NCBI Taxonomy" id="2699891"/>
    <lineage>
        <taxon>Bacteria</taxon>
        <taxon>Bacillati</taxon>
        <taxon>Cyanobacteriota</taxon>
        <taxon>Cyanophyceae</taxon>
        <taxon>Coleofasciculales</taxon>
        <taxon>Coleofasciculaceae</taxon>
        <taxon>Limnofasciculus</taxon>
        <taxon>Limnofasciculus baicalensis</taxon>
    </lineage>
</organism>
<dbReference type="Gene3D" id="3.40.50.2300">
    <property type="match status" value="1"/>
</dbReference>
<keyword evidence="6" id="KW-1185">Reference proteome</keyword>
<dbReference type="SMART" id="SM00448">
    <property type="entry name" value="REC"/>
    <property type="match status" value="1"/>
</dbReference>
<evidence type="ECO:0000313" key="6">
    <source>
        <dbReference type="Proteomes" id="UP001204953"/>
    </source>
</evidence>
<dbReference type="EMBL" id="JAMZMM010000010">
    <property type="protein sequence ID" value="MCP2727276.1"/>
    <property type="molecule type" value="Genomic_DNA"/>
</dbReference>
<accession>A0AAE3KL46</accession>
<gene>
    <name evidence="5" type="ORF">NJ959_02155</name>
</gene>
<dbReference type="SUPFAM" id="SSF52172">
    <property type="entry name" value="CheY-like"/>
    <property type="match status" value="1"/>
</dbReference>
<dbReference type="InterPro" id="IPR001054">
    <property type="entry name" value="A/G_cyclase"/>
</dbReference>
<name>A0AAE3KL46_9CYAN</name>
<dbReference type="InterPro" id="IPR011006">
    <property type="entry name" value="CheY-like_superfamily"/>
</dbReference>
<dbReference type="Proteomes" id="UP001204953">
    <property type="component" value="Unassembled WGS sequence"/>
</dbReference>
<dbReference type="GO" id="GO:0004016">
    <property type="term" value="F:adenylate cyclase activity"/>
    <property type="evidence" value="ECO:0007669"/>
    <property type="project" value="UniProtKB-ARBA"/>
</dbReference>
<feature type="domain" description="Guanylate cyclase" evidence="4">
    <location>
        <begin position="182"/>
        <end position="312"/>
    </location>
</feature>
<evidence type="ECO:0000256" key="2">
    <source>
        <dbReference type="PROSITE-ProRule" id="PRU00169"/>
    </source>
</evidence>
<dbReference type="GO" id="GO:0000160">
    <property type="term" value="P:phosphorelay signal transduction system"/>
    <property type="evidence" value="ECO:0007669"/>
    <property type="project" value="InterPro"/>
</dbReference>
<dbReference type="Pfam" id="PF00072">
    <property type="entry name" value="Response_reg"/>
    <property type="match status" value="1"/>
</dbReference>
<proteinExistence type="inferred from homology"/>
<dbReference type="GO" id="GO:0006171">
    <property type="term" value="P:cAMP biosynthetic process"/>
    <property type="evidence" value="ECO:0007669"/>
    <property type="project" value="TreeGrafter"/>
</dbReference>
<evidence type="ECO:0000259" key="3">
    <source>
        <dbReference type="PROSITE" id="PS50110"/>
    </source>
</evidence>
<dbReference type="PANTHER" id="PTHR43081">
    <property type="entry name" value="ADENYLATE CYCLASE, TERMINAL-DIFFERENTIATION SPECIFIC-RELATED"/>
    <property type="match status" value="1"/>
</dbReference>
<reference evidence="5" key="1">
    <citation type="submission" date="2022-06" db="EMBL/GenBank/DDBJ databases">
        <title>New cyanobacteria of genus Symplocastrum in benthos of Lake Baikal.</title>
        <authorList>
            <person name="Sorokovikova E."/>
            <person name="Tikhonova I."/>
            <person name="Krasnopeev A."/>
            <person name="Evseev P."/>
            <person name="Gladkikh A."/>
            <person name="Belykh O."/>
        </authorList>
    </citation>
    <scope>NUCLEOTIDE SEQUENCE</scope>
    <source>
        <strain evidence="5">BBK-W-15</strain>
    </source>
</reference>
<dbReference type="PROSITE" id="PS50110">
    <property type="entry name" value="RESPONSE_REGULATORY"/>
    <property type="match status" value="1"/>
</dbReference>